<sequence length="342" mass="36222">MKSILRLITVAVVLTIVSAKIPLPRNITTHSAKVWLVKTLTFSYVDRLVKELRNVNSGPLEGKATILPPFPDPVLVAPGELPIDIPLDFLEPPITITGNLQTTTDLEITGLSAIVDNFQVVVITGRITWDLSLPSAALSTSGYNMHIEVKTGEEVTTTIDGSGDISASVADVFLKIDASVRLTGTLLVRSLVLDVGFKELSLDGGVATIDGEPIDWAKLSTDIQEFFDAAWTDNDEFKTILTEAVRCSVDHVINGCTLAGIVADPSCLKLELNMDCLEPFIPTGPTGEPTTAPTGAPTTAPTGAPTTDAPTTTAPTTTTASGFSTVSNAFIVMIVSLVVRFC</sequence>
<dbReference type="EMBL" id="LNIX01000002">
    <property type="protein sequence ID" value="OXA60029.1"/>
    <property type="molecule type" value="Genomic_DNA"/>
</dbReference>
<evidence type="ECO:0000313" key="4">
    <source>
        <dbReference type="Proteomes" id="UP000198287"/>
    </source>
</evidence>
<dbReference type="OrthoDB" id="6380971at2759"/>
<feature type="compositionally biased region" description="Low complexity" evidence="1">
    <location>
        <begin position="283"/>
        <end position="318"/>
    </location>
</feature>
<reference evidence="3 4" key="1">
    <citation type="submission" date="2015-12" db="EMBL/GenBank/DDBJ databases">
        <title>The genome of Folsomia candida.</title>
        <authorList>
            <person name="Faddeeva A."/>
            <person name="Derks M.F."/>
            <person name="Anvar Y."/>
            <person name="Smit S."/>
            <person name="Van Straalen N."/>
            <person name="Roelofs D."/>
        </authorList>
    </citation>
    <scope>NUCLEOTIDE SEQUENCE [LARGE SCALE GENOMIC DNA]</scope>
    <source>
        <strain evidence="3 4">VU population</strain>
        <tissue evidence="3">Whole body</tissue>
    </source>
</reference>
<organism evidence="3 4">
    <name type="scientific">Folsomia candida</name>
    <name type="common">Springtail</name>
    <dbReference type="NCBI Taxonomy" id="158441"/>
    <lineage>
        <taxon>Eukaryota</taxon>
        <taxon>Metazoa</taxon>
        <taxon>Ecdysozoa</taxon>
        <taxon>Arthropoda</taxon>
        <taxon>Hexapoda</taxon>
        <taxon>Collembola</taxon>
        <taxon>Entomobryomorpha</taxon>
        <taxon>Isotomoidea</taxon>
        <taxon>Isotomidae</taxon>
        <taxon>Proisotominae</taxon>
        <taxon>Folsomia</taxon>
    </lineage>
</organism>
<feature type="signal peptide" evidence="2">
    <location>
        <begin position="1"/>
        <end position="19"/>
    </location>
</feature>
<dbReference type="AlphaFoldDB" id="A0A226ER93"/>
<keyword evidence="2" id="KW-0732">Signal</keyword>
<dbReference type="STRING" id="158441.A0A226ER93"/>
<dbReference type="Proteomes" id="UP000198287">
    <property type="component" value="Unassembled WGS sequence"/>
</dbReference>
<proteinExistence type="predicted"/>
<accession>A0A226ER93</accession>
<comment type="caution">
    <text evidence="3">The sequence shown here is derived from an EMBL/GenBank/DDBJ whole genome shotgun (WGS) entry which is preliminary data.</text>
</comment>
<gene>
    <name evidence="3" type="ORF">Fcan01_04876</name>
</gene>
<name>A0A226ER93_FOLCA</name>
<evidence type="ECO:0000256" key="1">
    <source>
        <dbReference type="SAM" id="MobiDB-lite"/>
    </source>
</evidence>
<evidence type="ECO:0000313" key="3">
    <source>
        <dbReference type="EMBL" id="OXA60029.1"/>
    </source>
</evidence>
<feature type="region of interest" description="Disordered" evidence="1">
    <location>
        <begin position="281"/>
        <end position="318"/>
    </location>
</feature>
<evidence type="ECO:0000256" key="2">
    <source>
        <dbReference type="SAM" id="SignalP"/>
    </source>
</evidence>
<keyword evidence="4" id="KW-1185">Reference proteome</keyword>
<feature type="chain" id="PRO_5012330271" evidence="2">
    <location>
        <begin position="20"/>
        <end position="342"/>
    </location>
</feature>
<protein>
    <submittedName>
        <fullName evidence="3">Uncharacterized protein</fullName>
    </submittedName>
</protein>